<feature type="compositionally biased region" description="Low complexity" evidence="1">
    <location>
        <begin position="66"/>
        <end position="86"/>
    </location>
</feature>
<proteinExistence type="predicted"/>
<dbReference type="Proteomes" id="UP001497516">
    <property type="component" value="Chromosome 9"/>
</dbReference>
<organism evidence="2 3">
    <name type="scientific">Linum trigynum</name>
    <dbReference type="NCBI Taxonomy" id="586398"/>
    <lineage>
        <taxon>Eukaryota</taxon>
        <taxon>Viridiplantae</taxon>
        <taxon>Streptophyta</taxon>
        <taxon>Embryophyta</taxon>
        <taxon>Tracheophyta</taxon>
        <taxon>Spermatophyta</taxon>
        <taxon>Magnoliopsida</taxon>
        <taxon>eudicotyledons</taxon>
        <taxon>Gunneridae</taxon>
        <taxon>Pentapetalae</taxon>
        <taxon>rosids</taxon>
        <taxon>fabids</taxon>
        <taxon>Malpighiales</taxon>
        <taxon>Linaceae</taxon>
        <taxon>Linum</taxon>
    </lineage>
</organism>
<dbReference type="AlphaFoldDB" id="A0AAV2GQU9"/>
<reference evidence="2 3" key="1">
    <citation type="submission" date="2024-04" db="EMBL/GenBank/DDBJ databases">
        <authorList>
            <person name="Fracassetti M."/>
        </authorList>
    </citation>
    <scope>NUCLEOTIDE SEQUENCE [LARGE SCALE GENOMIC DNA]</scope>
</reference>
<evidence type="ECO:0000313" key="2">
    <source>
        <dbReference type="EMBL" id="CAL1411785.1"/>
    </source>
</evidence>
<gene>
    <name evidence="2" type="ORF">LTRI10_LOCUS51121</name>
</gene>
<name>A0AAV2GQU9_9ROSI</name>
<sequence>MVTNLSSSQLSPGNCYQKPYHTFEALQASLVRREAHDDYMIAGLKDLLAKLERHAARRRATHKQLESSSEDSSAPPPSTNVAVAAAAPPPKQVATLDDHCGHVPIPPAAAILPTVFADEESSLAPPLILVVAASQLQGKTKASPFTDPATAAILPAQHNKEDDRIAQFQLRAILRCC</sequence>
<dbReference type="EMBL" id="OZ034822">
    <property type="protein sequence ID" value="CAL1411785.1"/>
    <property type="molecule type" value="Genomic_DNA"/>
</dbReference>
<evidence type="ECO:0000256" key="1">
    <source>
        <dbReference type="SAM" id="MobiDB-lite"/>
    </source>
</evidence>
<keyword evidence="3" id="KW-1185">Reference proteome</keyword>
<evidence type="ECO:0000313" key="3">
    <source>
        <dbReference type="Proteomes" id="UP001497516"/>
    </source>
</evidence>
<accession>A0AAV2GQU9</accession>
<protein>
    <submittedName>
        <fullName evidence="2">Uncharacterized protein</fullName>
    </submittedName>
</protein>
<feature type="region of interest" description="Disordered" evidence="1">
    <location>
        <begin position="58"/>
        <end position="86"/>
    </location>
</feature>